<feature type="transmembrane region" description="Helical" evidence="1">
    <location>
        <begin position="76"/>
        <end position="96"/>
    </location>
</feature>
<dbReference type="InterPro" id="IPR011990">
    <property type="entry name" value="TPR-like_helical_dom_sf"/>
</dbReference>
<evidence type="ECO:0000313" key="3">
    <source>
        <dbReference type="Proteomes" id="UP000253383"/>
    </source>
</evidence>
<gene>
    <name evidence="2" type="ORF">DUE52_13475</name>
</gene>
<dbReference type="OrthoDB" id="663481at2"/>
<dbReference type="Gene3D" id="1.25.40.10">
    <property type="entry name" value="Tetratricopeptide repeat domain"/>
    <property type="match status" value="1"/>
</dbReference>
<dbReference type="EMBL" id="QOWE01000010">
    <property type="protein sequence ID" value="RCR68902.1"/>
    <property type="molecule type" value="Genomic_DNA"/>
</dbReference>
<keyword evidence="1" id="KW-0812">Transmembrane</keyword>
<sequence length="241" mass="27108">MNDLERIDDYFSGRLPVEERARFESSLETDSALAEAVAFYLTARQAAQNEARADRKARFETLREESGPVRQLPARAWLAMAASAMLILGLGGYWLFQRQTPSAAEMADQYIHQNFSQLPTQMNGQTDSLQAGIARYNKGELPEAGAIFNDLLQRNPADDRARKLAGLVALRTGQYNQAIDHFHRLSERTDLFANPGLFLEALTRLKRGQPDDLREAETLLKTVIEQNLEGKTEAEVLIEKL</sequence>
<dbReference type="AlphaFoldDB" id="A0A368JN25"/>
<keyword evidence="1" id="KW-0472">Membrane</keyword>
<comment type="caution">
    <text evidence="2">The sequence shown here is derived from an EMBL/GenBank/DDBJ whole genome shotgun (WGS) entry which is preliminary data.</text>
</comment>
<accession>A0A368JN25</accession>
<reference evidence="2 3" key="1">
    <citation type="submission" date="2018-07" db="EMBL/GenBank/DDBJ databases">
        <title>Genome analysis of Larkinella rosea.</title>
        <authorList>
            <person name="Zhou Z."/>
            <person name="Wang G."/>
        </authorList>
    </citation>
    <scope>NUCLEOTIDE SEQUENCE [LARGE SCALE GENOMIC DNA]</scope>
    <source>
        <strain evidence="3">zzj9</strain>
    </source>
</reference>
<protein>
    <submittedName>
        <fullName evidence="2">Uncharacterized protein</fullName>
    </submittedName>
</protein>
<keyword evidence="3" id="KW-1185">Reference proteome</keyword>
<dbReference type="RefSeq" id="WP_114406541.1">
    <property type="nucleotide sequence ID" value="NZ_QOWE01000010.1"/>
</dbReference>
<organism evidence="2 3">
    <name type="scientific">Larkinella punicea</name>
    <dbReference type="NCBI Taxonomy" id="2315727"/>
    <lineage>
        <taxon>Bacteria</taxon>
        <taxon>Pseudomonadati</taxon>
        <taxon>Bacteroidota</taxon>
        <taxon>Cytophagia</taxon>
        <taxon>Cytophagales</taxon>
        <taxon>Spirosomataceae</taxon>
        <taxon>Larkinella</taxon>
    </lineage>
</organism>
<keyword evidence="1" id="KW-1133">Transmembrane helix</keyword>
<evidence type="ECO:0000313" key="2">
    <source>
        <dbReference type="EMBL" id="RCR68902.1"/>
    </source>
</evidence>
<name>A0A368JN25_9BACT</name>
<proteinExistence type="predicted"/>
<evidence type="ECO:0000256" key="1">
    <source>
        <dbReference type="SAM" id="Phobius"/>
    </source>
</evidence>
<dbReference type="SUPFAM" id="SSF48452">
    <property type="entry name" value="TPR-like"/>
    <property type="match status" value="1"/>
</dbReference>
<dbReference type="Proteomes" id="UP000253383">
    <property type="component" value="Unassembled WGS sequence"/>
</dbReference>